<dbReference type="InterPro" id="IPR028204">
    <property type="entry name" value="Tricorn_C1"/>
</dbReference>
<evidence type="ECO:0000313" key="8">
    <source>
        <dbReference type="EMBL" id="RRR69061.1"/>
    </source>
</evidence>
<dbReference type="SUPFAM" id="SSF52096">
    <property type="entry name" value="ClpP/crotonase"/>
    <property type="match status" value="1"/>
</dbReference>
<dbReference type="EMBL" id="RSAS01000674">
    <property type="protein sequence ID" value="RRR69061.1"/>
    <property type="molecule type" value="Genomic_DNA"/>
</dbReference>
<name>A0A426TUQ1_9CHLR</name>
<accession>A0A426TUQ1</accession>
<dbReference type="InterPro" id="IPR029045">
    <property type="entry name" value="ClpP/crotonase-like_dom_sf"/>
</dbReference>
<dbReference type="GO" id="GO:0005737">
    <property type="term" value="C:cytoplasm"/>
    <property type="evidence" value="ECO:0007669"/>
    <property type="project" value="UniProtKB-SubCell"/>
</dbReference>
<dbReference type="InterPro" id="IPR005151">
    <property type="entry name" value="Tail-specific_protease"/>
</dbReference>
<proteinExistence type="inferred from homology"/>
<dbReference type="PANTHER" id="PTHR43253">
    <property type="entry name" value="TRICORN PROTEASE HOMOLOG 2-RELATED"/>
    <property type="match status" value="1"/>
</dbReference>
<dbReference type="AlphaFoldDB" id="A0A426TUQ1"/>
<evidence type="ECO:0000256" key="4">
    <source>
        <dbReference type="ARBA" id="ARBA00022670"/>
    </source>
</evidence>
<dbReference type="SMART" id="SM00245">
    <property type="entry name" value="TSPc"/>
    <property type="match status" value="1"/>
</dbReference>
<dbReference type="SUPFAM" id="SSF50156">
    <property type="entry name" value="PDZ domain-like"/>
    <property type="match status" value="1"/>
</dbReference>
<evidence type="ECO:0000256" key="5">
    <source>
        <dbReference type="ARBA" id="ARBA00022801"/>
    </source>
</evidence>
<evidence type="ECO:0000313" key="9">
    <source>
        <dbReference type="Proteomes" id="UP000280307"/>
    </source>
</evidence>
<dbReference type="PANTHER" id="PTHR43253:SF1">
    <property type="entry name" value="TRICORN PROTEASE HOMOLOG 2-RELATED"/>
    <property type="match status" value="1"/>
</dbReference>
<dbReference type="Gene3D" id="3.90.226.10">
    <property type="entry name" value="2-enoyl-CoA Hydratase, Chain A, domain 1"/>
    <property type="match status" value="1"/>
</dbReference>
<dbReference type="GO" id="GO:0006508">
    <property type="term" value="P:proteolysis"/>
    <property type="evidence" value="ECO:0007669"/>
    <property type="project" value="UniProtKB-KW"/>
</dbReference>
<evidence type="ECO:0000256" key="6">
    <source>
        <dbReference type="ARBA" id="ARBA00022825"/>
    </source>
</evidence>
<protein>
    <recommendedName>
        <fullName evidence="7">Tail specific protease domain-containing protein</fullName>
    </recommendedName>
</protein>
<feature type="domain" description="Tail specific protease" evidence="7">
    <location>
        <begin position="250"/>
        <end position="447"/>
    </location>
</feature>
<dbReference type="InterPro" id="IPR012393">
    <property type="entry name" value="Tricorn_protease"/>
</dbReference>
<reference evidence="8 9" key="1">
    <citation type="submission" date="2018-12" db="EMBL/GenBank/DDBJ databases">
        <title>Genome Sequence of Candidatus Viridilinea halotolerans isolated from saline sulfide-rich spring.</title>
        <authorList>
            <person name="Grouzdev D.S."/>
            <person name="Burganskaya E.I."/>
            <person name="Krutkina M.S."/>
            <person name="Sukhacheva M.V."/>
            <person name="Gorlenko V.M."/>
        </authorList>
    </citation>
    <scope>NUCLEOTIDE SEQUENCE [LARGE SCALE GENOMIC DNA]</scope>
    <source>
        <strain evidence="8">Chok-6</strain>
    </source>
</reference>
<evidence type="ECO:0000256" key="2">
    <source>
        <dbReference type="ARBA" id="ARBA00008524"/>
    </source>
</evidence>
<dbReference type="InterPro" id="IPR036034">
    <property type="entry name" value="PDZ_sf"/>
</dbReference>
<keyword evidence="6" id="KW-0720">Serine protease</keyword>
<comment type="similarity">
    <text evidence="2">Belongs to the peptidase S41B family.</text>
</comment>
<comment type="subcellular location">
    <subcellularLocation>
        <location evidence="1">Cytoplasm</location>
    </subcellularLocation>
</comment>
<keyword evidence="4" id="KW-0645">Protease</keyword>
<evidence type="ECO:0000256" key="3">
    <source>
        <dbReference type="ARBA" id="ARBA00022490"/>
    </source>
</evidence>
<dbReference type="CDD" id="cd07562">
    <property type="entry name" value="Peptidase_S41_TRI"/>
    <property type="match status" value="1"/>
</dbReference>
<dbReference type="GO" id="GO:0008236">
    <property type="term" value="F:serine-type peptidase activity"/>
    <property type="evidence" value="ECO:0007669"/>
    <property type="project" value="UniProtKB-KW"/>
</dbReference>
<evidence type="ECO:0000256" key="1">
    <source>
        <dbReference type="ARBA" id="ARBA00004496"/>
    </source>
</evidence>
<gene>
    <name evidence="8" type="ORF">EI684_16630</name>
</gene>
<dbReference type="Pfam" id="PF14684">
    <property type="entry name" value="Tricorn_C1"/>
    <property type="match status" value="1"/>
</dbReference>
<sequence>MNATAAAISANSKDLLFTAVVAGKVNIWALPLDEPRAEQPPRQLTASESSKYAVQFTPDSRAFFYLEDGVITVRKFPAGNEPVRVNVRADVTVDFHAEKLQIFNEAWRALRDSFYDPTFRGQDWTVLRERFAPLVAGAQTSGELHTLINLMVGELRASHLGSGFGGWTGNDGYTGIILDARAMQRHGHARIQRIIPDSPAALIAKPPLPGEYVRTVDGTMLGPATSLDQLLRRSVGRRVRMSLASAPDGGTIRNVDLRPVDANSYWQLRYRDWVHHNEAYVHRISNGRLGYVHIETMSYAAYQQFLADLDAEAHGKDGVIVDVRYNGGGHTATFVLDVLTRRSALLSGFRERATLDVGHLAGNRVLNKPTVLITNERSASNTEMLSESYRHLGLGRVVGRPTAGAVIWTYSIRLLDGASLRLPHLSIVTSEGEDLEGHGRPVDIEVARPLGEWNRGQDRQLDAAVRVLLEA</sequence>
<comment type="caution">
    <text evidence="8">The sequence shown here is derived from an EMBL/GenBank/DDBJ whole genome shotgun (WGS) entry which is preliminary data.</text>
</comment>
<dbReference type="Pfam" id="PF03572">
    <property type="entry name" value="Peptidase_S41"/>
    <property type="match status" value="1"/>
</dbReference>
<dbReference type="Gene3D" id="2.30.42.10">
    <property type="match status" value="1"/>
</dbReference>
<keyword evidence="5" id="KW-0378">Hydrolase</keyword>
<keyword evidence="3" id="KW-0963">Cytoplasm</keyword>
<organism evidence="8 9">
    <name type="scientific">Candidatus Viridilinea halotolerans</name>
    <dbReference type="NCBI Taxonomy" id="2491704"/>
    <lineage>
        <taxon>Bacteria</taxon>
        <taxon>Bacillati</taxon>
        <taxon>Chloroflexota</taxon>
        <taxon>Chloroflexia</taxon>
        <taxon>Chloroflexales</taxon>
        <taxon>Chloroflexineae</taxon>
        <taxon>Oscillochloridaceae</taxon>
        <taxon>Candidatus Viridilinea</taxon>
    </lineage>
</organism>
<evidence type="ECO:0000259" key="7">
    <source>
        <dbReference type="SMART" id="SM00245"/>
    </source>
</evidence>
<dbReference type="Gene3D" id="3.30.750.44">
    <property type="match status" value="1"/>
</dbReference>
<dbReference type="Proteomes" id="UP000280307">
    <property type="component" value="Unassembled WGS sequence"/>
</dbReference>